<dbReference type="AlphaFoldDB" id="A0A409XRS9"/>
<dbReference type="PANTHER" id="PTHR45418">
    <property type="entry name" value="CANCER/TESTIS ANTIGEN 55"/>
    <property type="match status" value="1"/>
</dbReference>
<evidence type="ECO:0000313" key="7">
    <source>
        <dbReference type="Proteomes" id="UP000283269"/>
    </source>
</evidence>
<feature type="domain" description="DNA2/NAM7 helicase helicase" evidence="4">
    <location>
        <begin position="206"/>
        <end position="278"/>
    </location>
</feature>
<keyword evidence="7" id="KW-1185">Reference proteome</keyword>
<reference evidence="6 7" key="1">
    <citation type="journal article" date="2018" name="Evol. Lett.">
        <title>Horizontal gene cluster transfer increased hallucinogenic mushroom diversity.</title>
        <authorList>
            <person name="Reynolds H.T."/>
            <person name="Vijayakumar V."/>
            <person name="Gluck-Thaler E."/>
            <person name="Korotkin H.B."/>
            <person name="Matheny P.B."/>
            <person name="Slot J.C."/>
        </authorList>
    </citation>
    <scope>NUCLEOTIDE SEQUENCE [LARGE SCALE GENOMIC DNA]</scope>
    <source>
        <strain evidence="6 7">2631</strain>
    </source>
</reference>
<evidence type="ECO:0000259" key="4">
    <source>
        <dbReference type="Pfam" id="PF13086"/>
    </source>
</evidence>
<gene>
    <name evidence="6" type="ORF">CVT25_004489</name>
</gene>
<name>A0A409XRS9_PSICY</name>
<dbReference type="CDD" id="cd18808">
    <property type="entry name" value="SF1_C_Upf1"/>
    <property type="match status" value="1"/>
</dbReference>
<dbReference type="InterPro" id="IPR047187">
    <property type="entry name" value="SF1_C_Upf1"/>
</dbReference>
<proteinExistence type="predicted"/>
<dbReference type="EMBL" id="NHYD01000753">
    <property type="protein sequence ID" value="PPQ93417.1"/>
    <property type="molecule type" value="Genomic_DNA"/>
</dbReference>
<dbReference type="InterPro" id="IPR041677">
    <property type="entry name" value="DNA2/NAM7_AAA_11"/>
</dbReference>
<evidence type="ECO:0000259" key="5">
    <source>
        <dbReference type="Pfam" id="PF13087"/>
    </source>
</evidence>
<dbReference type="InterPro" id="IPR027417">
    <property type="entry name" value="P-loop_NTPase"/>
</dbReference>
<dbReference type="OrthoDB" id="6513042at2759"/>
<dbReference type="Gene3D" id="3.40.50.300">
    <property type="entry name" value="P-loop containing nucleotide triphosphate hydrolases"/>
    <property type="match status" value="2"/>
</dbReference>
<dbReference type="InterPro" id="IPR041679">
    <property type="entry name" value="DNA2/NAM7-like_C"/>
</dbReference>
<sequence length="502" mass="55901">MSETPECFSRRGVSETDGGSKVHAVRQSEVGPRFHGSFTQHPEGRRFHVRFKLNRIPARRQIQAMDSAFIEDRVLFPRVSHIAPGTARRPASVGMKLINPLLSANAPQLQAVVSIATLCPGSPPFSGTEMGKTITIVEAILQVLVADPQARILACVPRNSAADLIASRLRVDRVDRGERKLNFDQLFRFCAASRASKIKSLTIYGHLQKYRVVVSTRVSASFLAGIGMARGHFTHIFIDEAGQATEPEVFASIKTMANSNTNIILSGDPNQLGPIVPSAIARKFGLEKSYLERLMDSEPYDLKKSYGKSVVKLHDAILKFPNQTFCENELPQCAQLSVINAYLDSSYLPSKKFPVVFHAVAGKDDREAWPPSFFNIDEITQIKSYVQWLKSDRTFRTTDKCIGITAPYHAQYVKLRAALRNVADDVKIGSVEEFQGQERKIILISTVRSSKEFVEYDLKHTLGFVANRRRFNVAVTWAQALLIIVGDPQVLSLDPLGRSFLD</sequence>
<keyword evidence="2" id="KW-0963">Cytoplasm</keyword>
<organism evidence="6 7">
    <name type="scientific">Psilocybe cyanescens</name>
    <dbReference type="NCBI Taxonomy" id="93625"/>
    <lineage>
        <taxon>Eukaryota</taxon>
        <taxon>Fungi</taxon>
        <taxon>Dikarya</taxon>
        <taxon>Basidiomycota</taxon>
        <taxon>Agaricomycotina</taxon>
        <taxon>Agaricomycetes</taxon>
        <taxon>Agaricomycetidae</taxon>
        <taxon>Agaricales</taxon>
        <taxon>Agaricineae</taxon>
        <taxon>Strophariaceae</taxon>
        <taxon>Psilocybe</taxon>
    </lineage>
</organism>
<evidence type="ECO:0000313" key="6">
    <source>
        <dbReference type="EMBL" id="PPQ93417.1"/>
    </source>
</evidence>
<feature type="compositionally biased region" description="Basic and acidic residues" evidence="3">
    <location>
        <begin position="8"/>
        <end position="20"/>
    </location>
</feature>
<dbReference type="SUPFAM" id="SSF52540">
    <property type="entry name" value="P-loop containing nucleoside triphosphate hydrolases"/>
    <property type="match status" value="1"/>
</dbReference>
<dbReference type="Proteomes" id="UP000283269">
    <property type="component" value="Unassembled WGS sequence"/>
</dbReference>
<protein>
    <submittedName>
        <fullName evidence="6">Uncharacterized protein</fullName>
    </submittedName>
</protein>
<dbReference type="GO" id="GO:0004386">
    <property type="term" value="F:helicase activity"/>
    <property type="evidence" value="ECO:0007669"/>
    <property type="project" value="InterPro"/>
</dbReference>
<dbReference type="Pfam" id="PF13087">
    <property type="entry name" value="AAA_12"/>
    <property type="match status" value="1"/>
</dbReference>
<dbReference type="InParanoid" id="A0A409XRS9"/>
<evidence type="ECO:0000256" key="3">
    <source>
        <dbReference type="SAM" id="MobiDB-lite"/>
    </source>
</evidence>
<accession>A0A409XRS9</accession>
<dbReference type="GO" id="GO:0005737">
    <property type="term" value="C:cytoplasm"/>
    <property type="evidence" value="ECO:0007669"/>
    <property type="project" value="UniProtKB-SubCell"/>
</dbReference>
<feature type="region of interest" description="Disordered" evidence="3">
    <location>
        <begin position="1"/>
        <end position="41"/>
    </location>
</feature>
<comment type="subcellular location">
    <subcellularLocation>
        <location evidence="1">Cytoplasm</location>
    </subcellularLocation>
</comment>
<evidence type="ECO:0000256" key="2">
    <source>
        <dbReference type="ARBA" id="ARBA00022490"/>
    </source>
</evidence>
<dbReference type="STRING" id="93625.A0A409XRS9"/>
<dbReference type="Pfam" id="PF13086">
    <property type="entry name" value="AAA_11"/>
    <property type="match status" value="1"/>
</dbReference>
<dbReference type="PANTHER" id="PTHR45418:SF1">
    <property type="entry name" value="CANCER_TESTIS ANTIGEN 55"/>
    <property type="match status" value="1"/>
</dbReference>
<feature type="domain" description="DNA2/NAM7 helicase-like C-terminal" evidence="5">
    <location>
        <begin position="287"/>
        <end position="488"/>
    </location>
</feature>
<evidence type="ECO:0000256" key="1">
    <source>
        <dbReference type="ARBA" id="ARBA00004496"/>
    </source>
</evidence>
<comment type="caution">
    <text evidence="6">The sequence shown here is derived from an EMBL/GenBank/DDBJ whole genome shotgun (WGS) entry which is preliminary data.</text>
</comment>